<gene>
    <name evidence="1" type="ORF">OBE_06805</name>
</gene>
<comment type="caution">
    <text evidence="1">The sequence shown here is derived from an EMBL/GenBank/DDBJ whole genome shotgun (WGS) entry which is preliminary data.</text>
</comment>
<proteinExistence type="predicted"/>
<evidence type="ECO:0000313" key="1">
    <source>
        <dbReference type="EMBL" id="EKC64718.1"/>
    </source>
</evidence>
<protein>
    <submittedName>
        <fullName evidence="1">Bacterial mobilization protein (MobC)</fullName>
    </submittedName>
</protein>
<dbReference type="Pfam" id="PF21983">
    <property type="entry name" value="NikA-like"/>
    <property type="match status" value="1"/>
</dbReference>
<reference evidence="1" key="1">
    <citation type="journal article" date="2013" name="Environ. Microbiol.">
        <title>Microbiota from the distal guts of lean and obese adolescents exhibit partial functional redundancy besides clear differences in community structure.</title>
        <authorList>
            <person name="Ferrer M."/>
            <person name="Ruiz A."/>
            <person name="Lanza F."/>
            <person name="Haange S.B."/>
            <person name="Oberbach A."/>
            <person name="Till H."/>
            <person name="Bargiela R."/>
            <person name="Campoy C."/>
            <person name="Segura M.T."/>
            <person name="Richter M."/>
            <person name="von Bergen M."/>
            <person name="Seifert J."/>
            <person name="Suarez A."/>
        </authorList>
    </citation>
    <scope>NUCLEOTIDE SEQUENCE</scope>
</reference>
<accession>K1T4N4</accession>
<organism evidence="1">
    <name type="scientific">human gut metagenome</name>
    <dbReference type="NCBI Taxonomy" id="408170"/>
    <lineage>
        <taxon>unclassified sequences</taxon>
        <taxon>metagenomes</taxon>
        <taxon>organismal metagenomes</taxon>
    </lineage>
</organism>
<name>K1T4N4_9ZZZZ</name>
<dbReference type="EMBL" id="AJWZ01004691">
    <property type="protein sequence ID" value="EKC64718.1"/>
    <property type="molecule type" value="Genomic_DNA"/>
</dbReference>
<dbReference type="InterPro" id="IPR053842">
    <property type="entry name" value="NikA-like"/>
</dbReference>
<dbReference type="AlphaFoldDB" id="K1T4N4"/>
<sequence>MNEHRKRTNRIQVRLNDDEYDYFLYNLERSGLTKEAYLRKLISDKIPKTKEVGQYEKDILAQLYAIGNNLNQISRRAHSMNVINVEKFFDAVNKFDVTMQEFLERM</sequence>